<sequence length="141" mass="16357">MKKSNASPFLPHKTQVTRTPFFFAPFPFHHQTLHFTSFPSTLAKKMIRDFNLFPERSINIVEDDDGLRSSSFQQNKIVEKRFKFPNLVDPNDISVDDLGHHTGYYQFEHSHAPRHQTYCMLTSLLEPALVIALINMTFATM</sequence>
<dbReference type="AlphaFoldDB" id="A0A103XB63"/>
<evidence type="ECO:0000313" key="1">
    <source>
        <dbReference type="EMBL" id="KVH87497.1"/>
    </source>
</evidence>
<organism evidence="1 2">
    <name type="scientific">Cynara cardunculus var. scolymus</name>
    <name type="common">Globe artichoke</name>
    <name type="synonym">Cynara scolymus</name>
    <dbReference type="NCBI Taxonomy" id="59895"/>
    <lineage>
        <taxon>Eukaryota</taxon>
        <taxon>Viridiplantae</taxon>
        <taxon>Streptophyta</taxon>
        <taxon>Embryophyta</taxon>
        <taxon>Tracheophyta</taxon>
        <taxon>Spermatophyta</taxon>
        <taxon>Magnoliopsida</taxon>
        <taxon>eudicotyledons</taxon>
        <taxon>Gunneridae</taxon>
        <taxon>Pentapetalae</taxon>
        <taxon>asterids</taxon>
        <taxon>campanulids</taxon>
        <taxon>Asterales</taxon>
        <taxon>Asteraceae</taxon>
        <taxon>Carduoideae</taxon>
        <taxon>Cardueae</taxon>
        <taxon>Carduinae</taxon>
        <taxon>Cynara</taxon>
    </lineage>
</organism>
<dbReference type="Proteomes" id="UP000243975">
    <property type="component" value="Unassembled WGS sequence"/>
</dbReference>
<evidence type="ECO:0000313" key="2">
    <source>
        <dbReference type="Proteomes" id="UP000243975"/>
    </source>
</evidence>
<dbReference type="STRING" id="59895.A0A103XB63"/>
<gene>
    <name evidence="1" type="ORF">Ccrd_025244</name>
</gene>
<dbReference type="Gramene" id="KVH87497">
    <property type="protein sequence ID" value="KVH87497"/>
    <property type="gene ID" value="Ccrd_025244"/>
</dbReference>
<name>A0A103XB63_CYNCS</name>
<accession>A0A103XB63</accession>
<proteinExistence type="predicted"/>
<dbReference type="EMBL" id="LEKV01006133">
    <property type="protein sequence ID" value="KVH87497.1"/>
    <property type="molecule type" value="Genomic_DNA"/>
</dbReference>
<protein>
    <submittedName>
        <fullName evidence="1">Uncharacterized protein</fullName>
    </submittedName>
</protein>
<reference evidence="1 2" key="1">
    <citation type="journal article" date="2016" name="Sci. Rep.">
        <title>The genome sequence of the outbreeding globe artichoke constructed de novo incorporating a phase-aware low-pass sequencing strategy of F1 progeny.</title>
        <authorList>
            <person name="Scaglione D."/>
            <person name="Reyes-Chin-Wo S."/>
            <person name="Acquadro A."/>
            <person name="Froenicke L."/>
            <person name="Portis E."/>
            <person name="Beitel C."/>
            <person name="Tirone M."/>
            <person name="Mauro R."/>
            <person name="Lo Monaco A."/>
            <person name="Mauromicale G."/>
            <person name="Faccioli P."/>
            <person name="Cattivelli L."/>
            <person name="Rieseberg L."/>
            <person name="Michelmore R."/>
            <person name="Lanteri S."/>
        </authorList>
    </citation>
    <scope>NUCLEOTIDE SEQUENCE [LARGE SCALE GENOMIC DNA]</scope>
    <source>
        <strain evidence="1">2C</strain>
    </source>
</reference>
<keyword evidence="2" id="KW-1185">Reference proteome</keyword>
<comment type="caution">
    <text evidence="1">The sequence shown here is derived from an EMBL/GenBank/DDBJ whole genome shotgun (WGS) entry which is preliminary data.</text>
</comment>